<organism evidence="1 2">
    <name type="scientific">Musicola paradisiaca (strain Ech703)</name>
    <name type="common">Dickeya paradisiaca</name>
    <name type="synonym">Dickeya dadantii</name>
    <dbReference type="NCBI Taxonomy" id="579405"/>
    <lineage>
        <taxon>Bacteria</taxon>
        <taxon>Pseudomonadati</taxon>
        <taxon>Pseudomonadota</taxon>
        <taxon>Gammaproteobacteria</taxon>
        <taxon>Enterobacterales</taxon>
        <taxon>Pectobacteriaceae</taxon>
        <taxon>Musicola</taxon>
    </lineage>
</organism>
<dbReference type="HOGENOM" id="CLU_2492864_0_0_6"/>
<sequence>MRAANAPAMRTMTGLPIEMTAGNSGASVFDNGHATRCVYCCTLPGGVHIPTLRRLHELKGWQSQRIRKMLRHGSKKEKVFNKYPAK</sequence>
<evidence type="ECO:0000313" key="1">
    <source>
        <dbReference type="EMBL" id="ACS86190.1"/>
    </source>
</evidence>
<reference evidence="1" key="1">
    <citation type="submission" date="2009-06" db="EMBL/GenBank/DDBJ databases">
        <title>Complete sequence of Dickeya dadantii Ech703.</title>
        <authorList>
            <consortium name="US DOE Joint Genome Institute"/>
            <person name="Lucas S."/>
            <person name="Copeland A."/>
            <person name="Lapidus A."/>
            <person name="Glavina del Rio T."/>
            <person name="Dalin E."/>
            <person name="Tice H."/>
            <person name="Bruce D."/>
            <person name="Goodwin L."/>
            <person name="Pitluck S."/>
            <person name="Chertkov O."/>
            <person name="Brettin T."/>
            <person name="Detter J.C."/>
            <person name="Han C."/>
            <person name="Larimer F."/>
            <person name="Land M."/>
            <person name="Hauser L."/>
            <person name="Kyrpides N."/>
            <person name="Mikhailova N."/>
            <person name="Balakrishnan V."/>
            <person name="Glasner J."/>
            <person name="Perna N.T."/>
        </authorList>
    </citation>
    <scope>NUCLEOTIDE SEQUENCE [LARGE SCALE GENOMIC DNA]</scope>
    <source>
        <strain evidence="1">Ech703</strain>
    </source>
</reference>
<dbReference type="EMBL" id="CP001654">
    <property type="protein sequence ID" value="ACS86190.1"/>
    <property type="molecule type" value="Genomic_DNA"/>
</dbReference>
<dbReference type="Proteomes" id="UP000002734">
    <property type="component" value="Chromosome"/>
</dbReference>
<name>C6C8M4_MUSP7</name>
<dbReference type="AlphaFoldDB" id="C6C8M4"/>
<evidence type="ECO:0000313" key="2">
    <source>
        <dbReference type="Proteomes" id="UP000002734"/>
    </source>
</evidence>
<gene>
    <name evidence="1" type="ordered locus">Dd703_2408</name>
</gene>
<proteinExistence type="predicted"/>
<accession>C6C8M4</accession>
<protein>
    <submittedName>
        <fullName evidence="1">Uncharacterized protein</fullName>
    </submittedName>
</protein>
<keyword evidence="2" id="KW-1185">Reference proteome</keyword>
<dbReference type="KEGG" id="dda:Dd703_2408"/>